<dbReference type="GeneID" id="28841939"/>
<dbReference type="Pfam" id="PF11951">
    <property type="entry name" value="Fungal_trans_2"/>
    <property type="match status" value="1"/>
</dbReference>
<feature type="compositionally biased region" description="Basic and acidic residues" evidence="1">
    <location>
        <begin position="61"/>
        <end position="74"/>
    </location>
</feature>
<dbReference type="PANTHER" id="PTHR37540">
    <property type="entry name" value="TRANSCRIPTION FACTOR (ACR-2), PUTATIVE-RELATED-RELATED"/>
    <property type="match status" value="1"/>
</dbReference>
<protein>
    <recommendedName>
        <fullName evidence="4">Transcription factor domain-containing protein</fullName>
    </recommendedName>
</protein>
<evidence type="ECO:0008006" key="4">
    <source>
        <dbReference type="Google" id="ProtNLM"/>
    </source>
</evidence>
<dbReference type="InterPro" id="IPR021858">
    <property type="entry name" value="Fun_TF"/>
</dbReference>
<reference evidence="2 3" key="1">
    <citation type="submission" date="2016-03" db="EMBL/GenBank/DDBJ databases">
        <title>Comparative genomics of Pseudogymnoascus destructans, the fungus causing white-nose syndrome of bats.</title>
        <authorList>
            <person name="Palmer J.M."/>
            <person name="Drees K.P."/>
            <person name="Foster J.T."/>
            <person name="Lindner D.L."/>
        </authorList>
    </citation>
    <scope>NUCLEOTIDE SEQUENCE [LARGE SCALE GENOMIC DNA]</scope>
    <source>
        <strain evidence="2 3">UAMH 10579</strain>
    </source>
</reference>
<feature type="region of interest" description="Disordered" evidence="1">
    <location>
        <begin position="1"/>
        <end position="30"/>
    </location>
</feature>
<name>A0A1B8GAT5_9PEZI</name>
<dbReference type="RefSeq" id="XP_018126686.2">
    <property type="nucleotide sequence ID" value="XM_018277974.2"/>
</dbReference>
<evidence type="ECO:0000256" key="1">
    <source>
        <dbReference type="SAM" id="MobiDB-lite"/>
    </source>
</evidence>
<dbReference type="STRING" id="342668.A0A1B8GAT5"/>
<evidence type="ECO:0000313" key="2">
    <source>
        <dbReference type="EMBL" id="OBT92953.2"/>
    </source>
</evidence>
<dbReference type="EMBL" id="KV460259">
    <property type="protein sequence ID" value="OBT92953.2"/>
    <property type="molecule type" value="Genomic_DNA"/>
</dbReference>
<evidence type="ECO:0000313" key="3">
    <source>
        <dbReference type="Proteomes" id="UP000091956"/>
    </source>
</evidence>
<dbReference type="AlphaFoldDB" id="A0A1B8GAT5"/>
<organism evidence="2 3">
    <name type="scientific">Pseudogymnoascus verrucosus</name>
    <dbReference type="NCBI Taxonomy" id="342668"/>
    <lineage>
        <taxon>Eukaryota</taxon>
        <taxon>Fungi</taxon>
        <taxon>Dikarya</taxon>
        <taxon>Ascomycota</taxon>
        <taxon>Pezizomycotina</taxon>
        <taxon>Leotiomycetes</taxon>
        <taxon>Thelebolales</taxon>
        <taxon>Thelebolaceae</taxon>
        <taxon>Pseudogymnoascus</taxon>
    </lineage>
</organism>
<sequence>MEPRNREVDTVANDMASTSSSIGSSIHPTEPTSLQFVTFTSFDQTTTAETKRRVRSHAQRRVQDRRRQEKKNGIAKDISSLSNADTLGSLNVGLCRLGSGRSDPFTLYPIEMNLRAHELFDHLHGDTCPMFKTLNNIGFFKTVLDEAAFRQLLCTSSAHMTRLRDETENPEAIVLSTQAIQSVNSRITDPMLAISDGVLVTILAFACHAVMFNDIKGISTHFKGMEAIIQQRGGLQFIKSNPVLCTVIFWVDVNAAFLQDQVPRFPIPYDILPQAYAGEVTSLSGSRLLQACATNGMISAIHDLLVLNQYMVNKAEENDLWDNAVFAGLYIVPLLSKLLTIRHNAFDAALATEEACRIGALLYLSGIRRRFGITLTSDIHVQNLKHAISEDKSSNPDPIRPWLLIIGGAQSVQLEDREWFVSETANLLLRLQYNTWDELMAAVRGVLWVEGILETECDQFHADVTSEVWNKYGFLFS</sequence>
<proteinExistence type="predicted"/>
<accession>A0A1B8GAT5</accession>
<dbReference type="Proteomes" id="UP000091956">
    <property type="component" value="Unassembled WGS sequence"/>
</dbReference>
<dbReference type="PANTHER" id="PTHR37540:SF5">
    <property type="entry name" value="TRANSCRIPTION FACTOR DOMAIN-CONTAINING PROTEIN"/>
    <property type="match status" value="1"/>
</dbReference>
<reference evidence="3" key="2">
    <citation type="journal article" date="2018" name="Nat. Commun.">
        <title>Extreme sensitivity to ultraviolet light in the fungal pathogen causing white-nose syndrome of bats.</title>
        <authorList>
            <person name="Palmer J.M."/>
            <person name="Drees K.P."/>
            <person name="Foster J.T."/>
            <person name="Lindner D.L."/>
        </authorList>
    </citation>
    <scope>NUCLEOTIDE SEQUENCE [LARGE SCALE GENOMIC DNA]</scope>
    <source>
        <strain evidence="3">UAMH 10579</strain>
    </source>
</reference>
<gene>
    <name evidence="2" type="ORF">VE01_08553</name>
</gene>
<keyword evidence="3" id="KW-1185">Reference proteome</keyword>
<feature type="compositionally biased region" description="Low complexity" evidence="1">
    <location>
        <begin position="17"/>
        <end position="26"/>
    </location>
</feature>
<feature type="region of interest" description="Disordered" evidence="1">
    <location>
        <begin position="47"/>
        <end position="77"/>
    </location>
</feature>